<feature type="region of interest" description="Disordered" evidence="1">
    <location>
        <begin position="322"/>
        <end position="379"/>
    </location>
</feature>
<evidence type="ECO:0000313" key="3">
    <source>
        <dbReference type="EMBL" id="SFN68116.1"/>
    </source>
</evidence>
<dbReference type="CDD" id="cd00143">
    <property type="entry name" value="PP2Cc"/>
    <property type="match status" value="1"/>
</dbReference>
<dbReference type="SUPFAM" id="SSF81606">
    <property type="entry name" value="PP2C-like"/>
    <property type="match status" value="1"/>
</dbReference>
<dbReference type="PROSITE" id="PS51746">
    <property type="entry name" value="PPM_2"/>
    <property type="match status" value="1"/>
</dbReference>
<dbReference type="Proteomes" id="UP000183107">
    <property type="component" value="Unassembled WGS sequence"/>
</dbReference>
<dbReference type="AlphaFoldDB" id="A0A1I5B059"/>
<proteinExistence type="predicted"/>
<evidence type="ECO:0000313" key="4">
    <source>
        <dbReference type="Proteomes" id="UP000183107"/>
    </source>
</evidence>
<evidence type="ECO:0000259" key="2">
    <source>
        <dbReference type="PROSITE" id="PS51746"/>
    </source>
</evidence>
<feature type="compositionally biased region" description="Polar residues" evidence="1">
    <location>
        <begin position="323"/>
        <end position="336"/>
    </location>
</feature>
<sequence length="392" mass="42412">MRKSEAGVDPMSTELQEYISTAFSWLEARAGKKNDIFFDGAAVIATSSGAVRSENQDRIALIDVQNQASNGADVKAIVLLDGIGGMAAGGSSASLALASFAIYLSFGDCTRGIKSLLLEAARFSNETVYKRYQARGGTTICAVLFGKQGAAGLSVGDSRIYLNSDEGLLQLTKDDTVSASLATSSKRLEPWRYPDSVDNRLSQFIGMGDGIEPHVITLPSYDMMTSDARLALMTDGAYFIGQEVLEILFKQKLETRELAHRVMTMAEWLGGDDNASIAIYPCHPNFADIGRNGASSCLTLTAFGETLVIFVPKNVTYAERPKSTANNSALGSTSGSPPERVRTTKIAEKVSRKSRSNISTNMPRNKRSKKTTVKKDDRQANTLVLQFIPEKE</sequence>
<organism evidence="3 4">
    <name type="scientific">Nitrosospira briensis</name>
    <dbReference type="NCBI Taxonomy" id="35799"/>
    <lineage>
        <taxon>Bacteria</taxon>
        <taxon>Pseudomonadati</taxon>
        <taxon>Pseudomonadota</taxon>
        <taxon>Betaproteobacteria</taxon>
        <taxon>Nitrosomonadales</taxon>
        <taxon>Nitrosomonadaceae</taxon>
        <taxon>Nitrosospira</taxon>
    </lineage>
</organism>
<dbReference type="InterPro" id="IPR001932">
    <property type="entry name" value="PPM-type_phosphatase-like_dom"/>
</dbReference>
<dbReference type="SMART" id="SM00332">
    <property type="entry name" value="PP2Cc"/>
    <property type="match status" value="1"/>
</dbReference>
<dbReference type="OrthoDB" id="9801841at2"/>
<feature type="domain" description="PPM-type phosphatase" evidence="2">
    <location>
        <begin position="40"/>
        <end position="282"/>
    </location>
</feature>
<feature type="compositionally biased region" description="Basic and acidic residues" evidence="1">
    <location>
        <begin position="339"/>
        <end position="351"/>
    </location>
</feature>
<dbReference type="EMBL" id="FOVJ01000002">
    <property type="protein sequence ID" value="SFN68116.1"/>
    <property type="molecule type" value="Genomic_DNA"/>
</dbReference>
<dbReference type="InterPro" id="IPR036457">
    <property type="entry name" value="PPM-type-like_dom_sf"/>
</dbReference>
<name>A0A1I5B059_9PROT</name>
<reference evidence="4" key="1">
    <citation type="submission" date="2016-10" db="EMBL/GenBank/DDBJ databases">
        <authorList>
            <person name="Varghese N."/>
        </authorList>
    </citation>
    <scope>NUCLEOTIDE SEQUENCE [LARGE SCALE GENOMIC DNA]</scope>
    <source>
        <strain evidence="4">Nsp8</strain>
    </source>
</reference>
<dbReference type="SMART" id="SM00331">
    <property type="entry name" value="PP2C_SIG"/>
    <property type="match status" value="1"/>
</dbReference>
<dbReference type="Gene3D" id="3.60.40.10">
    <property type="entry name" value="PPM-type phosphatase domain"/>
    <property type="match status" value="1"/>
</dbReference>
<dbReference type="RefSeq" id="WP_143071922.1">
    <property type="nucleotide sequence ID" value="NZ_FOVJ01000002.1"/>
</dbReference>
<protein>
    <submittedName>
        <fullName evidence="3">Serine/threonine protein phosphatase PrpC</fullName>
    </submittedName>
</protein>
<keyword evidence="4" id="KW-1185">Reference proteome</keyword>
<evidence type="ECO:0000256" key="1">
    <source>
        <dbReference type="SAM" id="MobiDB-lite"/>
    </source>
</evidence>
<gene>
    <name evidence="3" type="ORF">SAMN05216386_1609</name>
</gene>
<accession>A0A1I5B059</accession>